<reference evidence="3" key="1">
    <citation type="journal article" date="2020" name="Cell">
        <title>Large-Scale Comparative Analyses of Tick Genomes Elucidate Their Genetic Diversity and Vector Capacities.</title>
        <authorList>
            <consortium name="Tick Genome and Microbiome Consortium (TIGMIC)"/>
            <person name="Jia N."/>
            <person name="Wang J."/>
            <person name="Shi W."/>
            <person name="Du L."/>
            <person name="Sun Y."/>
            <person name="Zhan W."/>
            <person name="Jiang J.F."/>
            <person name="Wang Q."/>
            <person name="Zhang B."/>
            <person name="Ji P."/>
            <person name="Bell-Sakyi L."/>
            <person name="Cui X.M."/>
            <person name="Yuan T.T."/>
            <person name="Jiang B.G."/>
            <person name="Yang W.F."/>
            <person name="Lam T.T."/>
            <person name="Chang Q.C."/>
            <person name="Ding S.J."/>
            <person name="Wang X.J."/>
            <person name="Zhu J.G."/>
            <person name="Ruan X.D."/>
            <person name="Zhao L."/>
            <person name="Wei J.T."/>
            <person name="Ye R.Z."/>
            <person name="Que T.C."/>
            <person name="Du C.H."/>
            <person name="Zhou Y.H."/>
            <person name="Cheng J.X."/>
            <person name="Dai P.F."/>
            <person name="Guo W.B."/>
            <person name="Han X.H."/>
            <person name="Huang E.J."/>
            <person name="Li L.F."/>
            <person name="Wei W."/>
            <person name="Gao Y.C."/>
            <person name="Liu J.Z."/>
            <person name="Shao H.Z."/>
            <person name="Wang X."/>
            <person name="Wang C.C."/>
            <person name="Yang T.C."/>
            <person name="Huo Q.B."/>
            <person name="Li W."/>
            <person name="Chen H.Y."/>
            <person name="Chen S.E."/>
            <person name="Zhou L.G."/>
            <person name="Ni X.B."/>
            <person name="Tian J.H."/>
            <person name="Sheng Y."/>
            <person name="Liu T."/>
            <person name="Pan Y.S."/>
            <person name="Xia L.Y."/>
            <person name="Li J."/>
            <person name="Zhao F."/>
            <person name="Cao W.C."/>
        </authorList>
    </citation>
    <scope>NUCLEOTIDE SEQUENCE</scope>
    <source>
        <strain evidence="3">Rmic-2018</strain>
    </source>
</reference>
<evidence type="ECO:0000259" key="2">
    <source>
        <dbReference type="PROSITE" id="PS50026"/>
    </source>
</evidence>
<keyword evidence="1" id="KW-0245">EGF-like domain</keyword>
<feature type="disulfide bond" evidence="1">
    <location>
        <begin position="71"/>
        <end position="81"/>
    </location>
</feature>
<dbReference type="Gene3D" id="2.10.25.10">
    <property type="entry name" value="Laminin"/>
    <property type="match status" value="1"/>
</dbReference>
<evidence type="ECO:0000313" key="3">
    <source>
        <dbReference type="EMBL" id="KAH8031776.1"/>
    </source>
</evidence>
<keyword evidence="1" id="KW-1015">Disulfide bond</keyword>
<dbReference type="EMBL" id="JABSTU010000005">
    <property type="protein sequence ID" value="KAH8031776.1"/>
    <property type="molecule type" value="Genomic_DNA"/>
</dbReference>
<name>A0A9J6ECH8_RHIMP</name>
<organism evidence="3 4">
    <name type="scientific">Rhipicephalus microplus</name>
    <name type="common">Cattle tick</name>
    <name type="synonym">Boophilus microplus</name>
    <dbReference type="NCBI Taxonomy" id="6941"/>
    <lineage>
        <taxon>Eukaryota</taxon>
        <taxon>Metazoa</taxon>
        <taxon>Ecdysozoa</taxon>
        <taxon>Arthropoda</taxon>
        <taxon>Chelicerata</taxon>
        <taxon>Arachnida</taxon>
        <taxon>Acari</taxon>
        <taxon>Parasitiformes</taxon>
        <taxon>Ixodida</taxon>
        <taxon>Ixodoidea</taxon>
        <taxon>Ixodidae</taxon>
        <taxon>Rhipicephalinae</taxon>
        <taxon>Rhipicephalus</taxon>
        <taxon>Boophilus</taxon>
    </lineage>
</organism>
<dbReference type="AlphaFoldDB" id="A0A9J6ECH8"/>
<evidence type="ECO:0000256" key="1">
    <source>
        <dbReference type="PROSITE-ProRule" id="PRU00076"/>
    </source>
</evidence>
<dbReference type="Proteomes" id="UP000821866">
    <property type="component" value="Chromosome 3"/>
</dbReference>
<keyword evidence="4" id="KW-1185">Reference proteome</keyword>
<comment type="caution">
    <text evidence="1">Lacks conserved residue(s) required for the propagation of feature annotation.</text>
</comment>
<protein>
    <recommendedName>
        <fullName evidence="2">EGF-like domain-containing protein</fullName>
    </recommendedName>
</protein>
<evidence type="ECO:0000313" key="4">
    <source>
        <dbReference type="Proteomes" id="UP000821866"/>
    </source>
</evidence>
<feature type="disulfide bond" evidence="1">
    <location>
        <begin position="89"/>
        <end position="98"/>
    </location>
</feature>
<reference evidence="3" key="2">
    <citation type="submission" date="2021-09" db="EMBL/GenBank/DDBJ databases">
        <authorList>
            <person name="Jia N."/>
            <person name="Wang J."/>
            <person name="Shi W."/>
            <person name="Du L."/>
            <person name="Sun Y."/>
            <person name="Zhan W."/>
            <person name="Jiang J."/>
            <person name="Wang Q."/>
            <person name="Zhang B."/>
            <person name="Ji P."/>
            <person name="Sakyi L.B."/>
            <person name="Cui X."/>
            <person name="Yuan T."/>
            <person name="Jiang B."/>
            <person name="Yang W."/>
            <person name="Lam T.T.-Y."/>
            <person name="Chang Q."/>
            <person name="Ding S."/>
            <person name="Wang X."/>
            <person name="Zhu J."/>
            <person name="Ruan X."/>
            <person name="Zhao L."/>
            <person name="Wei J."/>
            <person name="Que T."/>
            <person name="Du C."/>
            <person name="Cheng J."/>
            <person name="Dai P."/>
            <person name="Han X."/>
            <person name="Huang E."/>
            <person name="Gao Y."/>
            <person name="Liu J."/>
            <person name="Shao H."/>
            <person name="Ye R."/>
            <person name="Li L."/>
            <person name="Wei W."/>
            <person name="Wang X."/>
            <person name="Wang C."/>
            <person name="Huo Q."/>
            <person name="Li W."/>
            <person name="Guo W."/>
            <person name="Chen H."/>
            <person name="Chen S."/>
            <person name="Zhou L."/>
            <person name="Zhou L."/>
            <person name="Ni X."/>
            <person name="Tian J."/>
            <person name="Zhou Y."/>
            <person name="Sheng Y."/>
            <person name="Liu T."/>
            <person name="Pan Y."/>
            <person name="Xia L."/>
            <person name="Li J."/>
            <person name="Zhao F."/>
            <person name="Cao W."/>
        </authorList>
    </citation>
    <scope>NUCLEOTIDE SEQUENCE</scope>
    <source>
        <strain evidence="3">Rmic-2018</strain>
        <tissue evidence="3">Larvae</tissue>
    </source>
</reference>
<dbReference type="PROSITE" id="PS50026">
    <property type="entry name" value="EGF_3"/>
    <property type="match status" value="1"/>
</dbReference>
<dbReference type="VEuPathDB" id="VectorBase:LOC119163021"/>
<accession>A0A9J6ECH8</accession>
<feature type="domain" description="EGF-like" evidence="2">
    <location>
        <begin position="67"/>
        <end position="99"/>
    </location>
</feature>
<proteinExistence type="predicted"/>
<dbReference type="SUPFAM" id="SSF57196">
    <property type="entry name" value="EGF/Laminin"/>
    <property type="match status" value="1"/>
</dbReference>
<gene>
    <name evidence="3" type="ORF">HPB51_020847</name>
</gene>
<dbReference type="InterPro" id="IPR000742">
    <property type="entry name" value="EGF"/>
</dbReference>
<comment type="caution">
    <text evidence="3">The sequence shown here is derived from an EMBL/GenBank/DDBJ whole genome shotgun (WGS) entry which is preliminary data.</text>
</comment>
<dbReference type="PROSITE" id="PS00022">
    <property type="entry name" value="EGF_1"/>
    <property type="match status" value="1"/>
</dbReference>
<sequence>MASFGIGLRIENDKGRYLSGTPLRLRLQKQCADNLKYVALEFSECSLLIETKSLFLFSVPLTTQVSPDPECDRKCANGGRCNAEKICECPKRYMGRYCRTGKS</sequence>